<gene>
    <name evidence="2" type="ORF">SU32_13810</name>
</gene>
<protein>
    <submittedName>
        <fullName evidence="2">Acetyltransferase</fullName>
    </submittedName>
</protein>
<dbReference type="SUPFAM" id="SSF55729">
    <property type="entry name" value="Acyl-CoA N-acyltransferases (Nat)"/>
    <property type="match status" value="1"/>
</dbReference>
<dbReference type="GO" id="GO:1990189">
    <property type="term" value="F:protein N-terminal-serine acetyltransferase activity"/>
    <property type="evidence" value="ECO:0007669"/>
    <property type="project" value="TreeGrafter"/>
</dbReference>
<name>A0A0N0E6U2_9HYPH</name>
<evidence type="ECO:0000313" key="3">
    <source>
        <dbReference type="Proteomes" id="UP000038011"/>
    </source>
</evidence>
<keyword evidence="2" id="KW-0808">Transferase</keyword>
<dbReference type="AlphaFoldDB" id="A0A0N0E6U2"/>
<dbReference type="PATRIC" id="fig|1514904.3.peg.1896"/>
<sequence>MQEDLKNWTGCAAPKPDLLKGKHIVLEAYEPAMAADLWDALGGTEFNQLAYYFPNPNFDNADQFGAWLNACQSTYHTMVFRNPASQELCGMASYMRMDPANGCVEVGAVCHAPELQRSIGATEAHYLMTKHVFDDLGYRRYEWKLHNDNAPSHRAARRFGFQFEGVFRNHIVSKGENRDTAWYAMINHDWPNIKAAFKTWLEPSNFDNAGHQKASLQEIRNALI</sequence>
<reference evidence="2 3" key="1">
    <citation type="submission" date="2015-01" db="EMBL/GenBank/DDBJ databases">
        <title>Ahrensia donghaiensis sp. nov., a novel dimethylsulphoniopropionate-cleavage bacterium isolated from seawater and emended descriptions of the genus Ahrensia and Ahrensia kielensis.</title>
        <authorList>
            <person name="Liu J."/>
        </authorList>
    </citation>
    <scope>NUCLEOTIDE SEQUENCE [LARGE SCALE GENOMIC DNA]</scope>
    <source>
        <strain evidence="2 3">LZD062</strain>
    </source>
</reference>
<dbReference type="Pfam" id="PF13302">
    <property type="entry name" value="Acetyltransf_3"/>
    <property type="match status" value="1"/>
</dbReference>
<dbReference type="InterPro" id="IPR051908">
    <property type="entry name" value="Ribosomal_N-acetyltransferase"/>
</dbReference>
<dbReference type="InterPro" id="IPR000182">
    <property type="entry name" value="GNAT_dom"/>
</dbReference>
<dbReference type="InterPro" id="IPR016181">
    <property type="entry name" value="Acyl_CoA_acyltransferase"/>
</dbReference>
<dbReference type="Gene3D" id="3.40.630.30">
    <property type="match status" value="1"/>
</dbReference>
<accession>A0A0N0E6U2</accession>
<dbReference type="GO" id="GO:0008999">
    <property type="term" value="F:protein-N-terminal-alanine acetyltransferase activity"/>
    <property type="evidence" value="ECO:0007669"/>
    <property type="project" value="TreeGrafter"/>
</dbReference>
<dbReference type="EMBL" id="JXMU01000022">
    <property type="protein sequence ID" value="KPB00411.1"/>
    <property type="molecule type" value="Genomic_DNA"/>
</dbReference>
<evidence type="ECO:0000313" key="2">
    <source>
        <dbReference type="EMBL" id="KPB00411.1"/>
    </source>
</evidence>
<organism evidence="2 3">
    <name type="scientific">Ahrensia marina</name>
    <dbReference type="NCBI Taxonomy" id="1514904"/>
    <lineage>
        <taxon>Bacteria</taxon>
        <taxon>Pseudomonadati</taxon>
        <taxon>Pseudomonadota</taxon>
        <taxon>Alphaproteobacteria</taxon>
        <taxon>Hyphomicrobiales</taxon>
        <taxon>Ahrensiaceae</taxon>
        <taxon>Ahrensia</taxon>
    </lineage>
</organism>
<feature type="domain" description="N-acetyltransferase" evidence="1">
    <location>
        <begin position="26"/>
        <end position="162"/>
    </location>
</feature>
<comment type="caution">
    <text evidence="2">The sequence shown here is derived from an EMBL/GenBank/DDBJ whole genome shotgun (WGS) entry which is preliminary data.</text>
</comment>
<dbReference type="STRING" id="1514904.SU32_13810"/>
<dbReference type="PANTHER" id="PTHR43441">
    <property type="entry name" value="RIBOSOMAL-PROTEIN-SERINE ACETYLTRANSFERASE"/>
    <property type="match status" value="1"/>
</dbReference>
<keyword evidence="3" id="KW-1185">Reference proteome</keyword>
<dbReference type="Proteomes" id="UP000038011">
    <property type="component" value="Unassembled WGS sequence"/>
</dbReference>
<evidence type="ECO:0000259" key="1">
    <source>
        <dbReference type="Pfam" id="PF13302"/>
    </source>
</evidence>
<dbReference type="RefSeq" id="WP_053999963.1">
    <property type="nucleotide sequence ID" value="NZ_JXMU01000022.1"/>
</dbReference>
<dbReference type="FunFam" id="3.40.630.30:FF:000047">
    <property type="entry name" value="Acetyltransferase, GNAT family"/>
    <property type="match status" value="1"/>
</dbReference>
<proteinExistence type="predicted"/>
<dbReference type="PANTHER" id="PTHR43441:SF2">
    <property type="entry name" value="FAMILY ACETYLTRANSFERASE, PUTATIVE (AFU_ORTHOLOGUE AFUA_7G00850)-RELATED"/>
    <property type="match status" value="1"/>
</dbReference>